<organism evidence="2 3">
    <name type="scientific">Botryobasidium botryosum (strain FD-172 SS1)</name>
    <dbReference type="NCBI Taxonomy" id="930990"/>
    <lineage>
        <taxon>Eukaryota</taxon>
        <taxon>Fungi</taxon>
        <taxon>Dikarya</taxon>
        <taxon>Basidiomycota</taxon>
        <taxon>Agaricomycotina</taxon>
        <taxon>Agaricomycetes</taxon>
        <taxon>Cantharellales</taxon>
        <taxon>Botryobasidiaceae</taxon>
        <taxon>Botryobasidium</taxon>
    </lineage>
</organism>
<protein>
    <recommendedName>
        <fullName evidence="1">Protein kinase domain-containing protein</fullName>
    </recommendedName>
</protein>
<feature type="domain" description="Protein kinase" evidence="1">
    <location>
        <begin position="45"/>
        <end position="328"/>
    </location>
</feature>
<dbReference type="SMART" id="SM00220">
    <property type="entry name" value="S_TKc"/>
    <property type="match status" value="1"/>
</dbReference>
<keyword evidence="3" id="KW-1185">Reference proteome</keyword>
<dbReference type="SUPFAM" id="SSF56112">
    <property type="entry name" value="Protein kinase-like (PK-like)"/>
    <property type="match status" value="1"/>
</dbReference>
<dbReference type="HOGENOM" id="CLU_044121_2_1_1"/>
<accession>A0A067MYM3</accession>
<dbReference type="PANTHER" id="PTHR44167">
    <property type="entry name" value="OVARIAN-SPECIFIC SERINE/THREONINE-PROTEIN KINASE LOK-RELATED"/>
    <property type="match status" value="1"/>
</dbReference>
<dbReference type="PANTHER" id="PTHR44167:SF30">
    <property type="entry name" value="PHOSPHORYLASE KINASE"/>
    <property type="match status" value="1"/>
</dbReference>
<proteinExistence type="predicted"/>
<evidence type="ECO:0000313" key="2">
    <source>
        <dbReference type="EMBL" id="KDQ16997.1"/>
    </source>
</evidence>
<dbReference type="GO" id="GO:0044773">
    <property type="term" value="P:mitotic DNA damage checkpoint signaling"/>
    <property type="evidence" value="ECO:0007669"/>
    <property type="project" value="TreeGrafter"/>
</dbReference>
<sequence length="362" mass="41507">MASLSAAGITTRDIREDFGLRDSEKFWASQQPFFQSKGYQLRPRYRPGWVKSWGDDPGLLTHVEDAITCMMPALRVMDGIRISDGAVILFKRILRTQSANEIEISRYLSQEDFLTDRRNHCVPLLDVLDSGEGEDVFLVMPLLRDFEDPELESVDDAVDFVGQTLEGLSFMHEKGVAHRDCARYNVMMDAKSIFPDGFHPQNTFLTPDALHYVTARRRYQVPYPKYYLIDFGLSTRSHAVGGTLGQDKTVPEFENIRTAPHYQYDPFPVDVYILGKLYKDYLLAKFRNVSFLAPLVDRMTAKDPANRPSAAEALELFQTCRQRLSPFTMCRRLTPAKQNIVFGIIYEGWHLGRRLTSKRRAS</sequence>
<dbReference type="STRING" id="930990.A0A067MYM3"/>
<dbReference type="InterPro" id="IPR000719">
    <property type="entry name" value="Prot_kinase_dom"/>
</dbReference>
<gene>
    <name evidence="2" type="ORF">BOTBODRAFT_106372</name>
</gene>
<dbReference type="Proteomes" id="UP000027195">
    <property type="component" value="Unassembled WGS sequence"/>
</dbReference>
<dbReference type="InParanoid" id="A0A067MYM3"/>
<dbReference type="GO" id="GO:0005524">
    <property type="term" value="F:ATP binding"/>
    <property type="evidence" value="ECO:0007669"/>
    <property type="project" value="InterPro"/>
</dbReference>
<evidence type="ECO:0000313" key="3">
    <source>
        <dbReference type="Proteomes" id="UP000027195"/>
    </source>
</evidence>
<dbReference type="InterPro" id="IPR011009">
    <property type="entry name" value="Kinase-like_dom_sf"/>
</dbReference>
<dbReference type="Gene3D" id="1.10.510.10">
    <property type="entry name" value="Transferase(Phosphotransferase) domain 1"/>
    <property type="match status" value="1"/>
</dbReference>
<dbReference type="GO" id="GO:0004674">
    <property type="term" value="F:protein serine/threonine kinase activity"/>
    <property type="evidence" value="ECO:0007669"/>
    <property type="project" value="TreeGrafter"/>
</dbReference>
<evidence type="ECO:0000259" key="1">
    <source>
        <dbReference type="PROSITE" id="PS50011"/>
    </source>
</evidence>
<reference evidence="3" key="1">
    <citation type="journal article" date="2014" name="Proc. Natl. Acad. Sci. U.S.A.">
        <title>Extensive sampling of basidiomycete genomes demonstrates inadequacy of the white-rot/brown-rot paradigm for wood decay fungi.</title>
        <authorList>
            <person name="Riley R."/>
            <person name="Salamov A.A."/>
            <person name="Brown D.W."/>
            <person name="Nagy L.G."/>
            <person name="Floudas D."/>
            <person name="Held B.W."/>
            <person name="Levasseur A."/>
            <person name="Lombard V."/>
            <person name="Morin E."/>
            <person name="Otillar R."/>
            <person name="Lindquist E.A."/>
            <person name="Sun H."/>
            <person name="LaButti K.M."/>
            <person name="Schmutz J."/>
            <person name="Jabbour D."/>
            <person name="Luo H."/>
            <person name="Baker S.E."/>
            <person name="Pisabarro A.G."/>
            <person name="Walton J.D."/>
            <person name="Blanchette R.A."/>
            <person name="Henrissat B."/>
            <person name="Martin F."/>
            <person name="Cullen D."/>
            <person name="Hibbett D.S."/>
            <person name="Grigoriev I.V."/>
        </authorList>
    </citation>
    <scope>NUCLEOTIDE SEQUENCE [LARGE SCALE GENOMIC DNA]</scope>
    <source>
        <strain evidence="3">FD-172 SS1</strain>
    </source>
</reference>
<name>A0A067MYM3_BOTB1</name>
<dbReference type="EMBL" id="KL198025">
    <property type="protein sequence ID" value="KDQ16997.1"/>
    <property type="molecule type" value="Genomic_DNA"/>
</dbReference>
<dbReference type="AlphaFoldDB" id="A0A067MYM3"/>
<dbReference type="GO" id="GO:0005634">
    <property type="term" value="C:nucleus"/>
    <property type="evidence" value="ECO:0007669"/>
    <property type="project" value="TreeGrafter"/>
</dbReference>
<dbReference type="OrthoDB" id="5987198at2759"/>
<dbReference type="PROSITE" id="PS50011">
    <property type="entry name" value="PROTEIN_KINASE_DOM"/>
    <property type="match status" value="1"/>
</dbReference>